<dbReference type="SUPFAM" id="SSF57184">
    <property type="entry name" value="Growth factor receptor domain"/>
    <property type="match status" value="1"/>
</dbReference>
<feature type="domain" description="EGF-like" evidence="4">
    <location>
        <begin position="90"/>
        <end position="125"/>
    </location>
</feature>
<feature type="disulfide bond" evidence="3">
    <location>
        <begin position="94"/>
        <end position="104"/>
    </location>
</feature>
<evidence type="ECO:0000313" key="6">
    <source>
        <dbReference type="Proteomes" id="UP001164746"/>
    </source>
</evidence>
<feature type="disulfide bond" evidence="3">
    <location>
        <begin position="153"/>
        <end position="162"/>
    </location>
</feature>
<keyword evidence="6" id="KW-1185">Reference proteome</keyword>
<dbReference type="Pfam" id="PF00090">
    <property type="entry name" value="TSP_1"/>
    <property type="match status" value="1"/>
</dbReference>
<dbReference type="InterPro" id="IPR000152">
    <property type="entry name" value="EGF-type_Asp/Asn_hydroxyl_site"/>
</dbReference>
<sequence length="390" mass="42377">MRAYVNNVNVVQRTDLATMSLSDAKLFLKSSGEVQLVNWKVFNRTLSVQEREELAGACNVQIEDQLSSFDTLLDHSFDGIIVVVPSTCDPIDECSELPCGNHTCINKMDDFECNCQDGWSGDTCEIPPDFCQQNECGNHSICVNIQDSYQCNCSGNYSGTFCQTPPGAGIWSTWNDWSSCDATCGGGTKRRQRQCIYPGDGIPGSVCPGRAHESRPCFPEKCPVSADLNELQTAFSDLQEMFELLGNNSATIFTVNVDGTVYSLDESSVQSHLSVTCQSGYAGTDGLCVQCPAGTNEIQSVCRSCDLGTYQSLKGQTNCSVCPDGYTTATDLSTDVRKNRAEQQKGSMASFNQVSPEIQTTYVVGNRIRSDISGISLKAKVPPPAYEPVQ</sequence>
<dbReference type="Pfam" id="PF07699">
    <property type="entry name" value="Ephrin_rec_like"/>
    <property type="match status" value="1"/>
</dbReference>
<organism evidence="5 6">
    <name type="scientific">Mya arenaria</name>
    <name type="common">Soft-shell clam</name>
    <dbReference type="NCBI Taxonomy" id="6604"/>
    <lineage>
        <taxon>Eukaryota</taxon>
        <taxon>Metazoa</taxon>
        <taxon>Spiralia</taxon>
        <taxon>Lophotrochozoa</taxon>
        <taxon>Mollusca</taxon>
        <taxon>Bivalvia</taxon>
        <taxon>Autobranchia</taxon>
        <taxon>Heteroconchia</taxon>
        <taxon>Euheterodonta</taxon>
        <taxon>Imparidentia</taxon>
        <taxon>Neoheterodontei</taxon>
        <taxon>Myida</taxon>
        <taxon>Myoidea</taxon>
        <taxon>Myidae</taxon>
        <taxon>Mya</taxon>
    </lineage>
</organism>
<dbReference type="EMBL" id="CP111028">
    <property type="protein sequence ID" value="WAR31958.1"/>
    <property type="molecule type" value="Genomic_DNA"/>
</dbReference>
<dbReference type="InterPro" id="IPR009030">
    <property type="entry name" value="Growth_fac_rcpt_cys_sf"/>
</dbReference>
<dbReference type="InterPro" id="IPR000884">
    <property type="entry name" value="TSP1_rpt"/>
</dbReference>
<dbReference type="PROSITE" id="PS00022">
    <property type="entry name" value="EGF_1"/>
    <property type="match status" value="2"/>
</dbReference>
<evidence type="ECO:0000256" key="1">
    <source>
        <dbReference type="ARBA" id="ARBA00022737"/>
    </source>
</evidence>
<dbReference type="Proteomes" id="UP001164746">
    <property type="component" value="Chromosome 17"/>
</dbReference>
<protein>
    <submittedName>
        <fullName evidence="5">NOTC3-like protein</fullName>
    </submittedName>
</protein>
<dbReference type="InterPro" id="IPR001881">
    <property type="entry name" value="EGF-like_Ca-bd_dom"/>
</dbReference>
<keyword evidence="3" id="KW-0245">EGF-like domain</keyword>
<dbReference type="InterPro" id="IPR036383">
    <property type="entry name" value="TSP1_rpt_sf"/>
</dbReference>
<dbReference type="InterPro" id="IPR000742">
    <property type="entry name" value="EGF"/>
</dbReference>
<dbReference type="InterPro" id="IPR051830">
    <property type="entry name" value="NOTCH_homolog"/>
</dbReference>
<dbReference type="SUPFAM" id="SSF82895">
    <property type="entry name" value="TSP-1 type 1 repeat"/>
    <property type="match status" value="1"/>
</dbReference>
<dbReference type="SMART" id="SM00179">
    <property type="entry name" value="EGF_CA"/>
    <property type="match status" value="2"/>
</dbReference>
<dbReference type="InterPro" id="IPR011641">
    <property type="entry name" value="Tyr-kin_ephrin_A/B_rcpt-like"/>
</dbReference>
<keyword evidence="1" id="KW-0677">Repeat</keyword>
<dbReference type="CDD" id="cd00054">
    <property type="entry name" value="EGF_CA"/>
    <property type="match status" value="2"/>
</dbReference>
<dbReference type="PANTHER" id="PTHR24033:SF151">
    <property type="entry name" value="NOTCH 2"/>
    <property type="match status" value="1"/>
</dbReference>
<dbReference type="PRINTS" id="PR01705">
    <property type="entry name" value="TSP1REPEAT"/>
</dbReference>
<dbReference type="SUPFAM" id="SSF57196">
    <property type="entry name" value="EGF/Laminin"/>
    <property type="match status" value="2"/>
</dbReference>
<accession>A0ABY7GFF1</accession>
<dbReference type="PROSITE" id="PS50092">
    <property type="entry name" value="TSP1"/>
    <property type="match status" value="1"/>
</dbReference>
<dbReference type="SMART" id="SM00181">
    <property type="entry name" value="EGF"/>
    <property type="match status" value="2"/>
</dbReference>
<gene>
    <name evidence="5" type="ORF">MAR_034500</name>
</gene>
<name>A0ABY7GFF1_MYAAR</name>
<dbReference type="Gene3D" id="2.20.100.10">
    <property type="entry name" value="Thrombospondin type-1 (TSP1) repeat"/>
    <property type="match status" value="1"/>
</dbReference>
<evidence type="ECO:0000256" key="3">
    <source>
        <dbReference type="PROSITE-ProRule" id="PRU00076"/>
    </source>
</evidence>
<dbReference type="Gene3D" id="2.10.50.10">
    <property type="entry name" value="Tumor Necrosis Factor Receptor, subunit A, domain 2"/>
    <property type="match status" value="1"/>
</dbReference>
<evidence type="ECO:0000313" key="5">
    <source>
        <dbReference type="EMBL" id="WAR31958.1"/>
    </source>
</evidence>
<dbReference type="Gene3D" id="2.10.25.10">
    <property type="entry name" value="Laminin"/>
    <property type="match status" value="2"/>
</dbReference>
<proteinExistence type="predicted"/>
<reference evidence="5" key="1">
    <citation type="submission" date="2022-11" db="EMBL/GenBank/DDBJ databases">
        <title>Centuries of genome instability and evolution in soft-shell clam transmissible cancer (bioRxiv).</title>
        <authorList>
            <person name="Hart S.F.M."/>
            <person name="Yonemitsu M.A."/>
            <person name="Giersch R.M."/>
            <person name="Beal B.F."/>
            <person name="Arriagada G."/>
            <person name="Davis B.W."/>
            <person name="Ostrander E.A."/>
            <person name="Goff S.P."/>
            <person name="Metzger M.J."/>
        </authorList>
    </citation>
    <scope>NUCLEOTIDE SEQUENCE</scope>
    <source>
        <strain evidence="5">MELC-2E11</strain>
        <tissue evidence="5">Siphon/mantle</tissue>
    </source>
</reference>
<dbReference type="PROSITE" id="PS00010">
    <property type="entry name" value="ASX_HYDROXYL"/>
    <property type="match status" value="2"/>
</dbReference>
<evidence type="ECO:0000256" key="2">
    <source>
        <dbReference type="ARBA" id="ARBA00023157"/>
    </source>
</evidence>
<evidence type="ECO:0000259" key="4">
    <source>
        <dbReference type="PROSITE" id="PS50026"/>
    </source>
</evidence>
<keyword evidence="2 3" id="KW-1015">Disulfide bond</keyword>
<dbReference type="PROSITE" id="PS50026">
    <property type="entry name" value="EGF_3"/>
    <property type="match status" value="2"/>
</dbReference>
<dbReference type="SMART" id="SM00209">
    <property type="entry name" value="TSP1"/>
    <property type="match status" value="1"/>
</dbReference>
<feature type="disulfide bond" evidence="3">
    <location>
        <begin position="115"/>
        <end position="124"/>
    </location>
</feature>
<dbReference type="PROSITE" id="PS01186">
    <property type="entry name" value="EGF_2"/>
    <property type="match status" value="1"/>
</dbReference>
<feature type="domain" description="EGF-like" evidence="4">
    <location>
        <begin position="127"/>
        <end position="163"/>
    </location>
</feature>
<comment type="caution">
    <text evidence="3">Lacks conserved residue(s) required for the propagation of feature annotation.</text>
</comment>
<dbReference type="PANTHER" id="PTHR24033">
    <property type="entry name" value="EGF-LIKE DOMAIN-CONTAINING PROTEIN"/>
    <property type="match status" value="1"/>
</dbReference>
<dbReference type="SMART" id="SM01411">
    <property type="entry name" value="Ephrin_rec_like"/>
    <property type="match status" value="1"/>
</dbReference>